<proteinExistence type="predicted"/>
<dbReference type="SMART" id="SM00871">
    <property type="entry name" value="AraC_E_bind"/>
    <property type="match status" value="1"/>
</dbReference>
<dbReference type="InterPro" id="IPR018060">
    <property type="entry name" value="HTH_AraC"/>
</dbReference>
<dbReference type="Gene3D" id="3.20.80.10">
    <property type="entry name" value="Regulatory factor, effector binding domain"/>
    <property type="match status" value="1"/>
</dbReference>
<sequence length="296" mass="34447">MEWTESIKKTISNIETHLLDQESIQHISKKIGISNFYLQKGFKLMTGYSISEYIKNRRLYLAALDVIAHRDKIIDLSYKYGYETPESFTKAFVRFHGLAPRELRKNPEKIKIFLPLKIKISIQGGNNMNYTVEKMKSFKVIGFQNEVPFDTSYQVIPKTWNNFAQTYLLPLYSKEQPESDIEETICNCCIGEYGICIDDLGSEENFRYIIGGRYNDEKIPEGMIIYEFPEMLWGKFSCKGPLPESLQSINTKIFSEWLPGNSEYEIAMGANIEWYSKGDMAELDYESEIWIPVKQK</sequence>
<feature type="domain" description="HTH araC/xylS-type" evidence="4">
    <location>
        <begin position="8"/>
        <end position="106"/>
    </location>
</feature>
<dbReference type="SUPFAM" id="SSF55136">
    <property type="entry name" value="Probable bacterial effector-binding domain"/>
    <property type="match status" value="1"/>
</dbReference>
<evidence type="ECO:0000256" key="2">
    <source>
        <dbReference type="ARBA" id="ARBA00023125"/>
    </source>
</evidence>
<evidence type="ECO:0000259" key="4">
    <source>
        <dbReference type="PROSITE" id="PS01124"/>
    </source>
</evidence>
<dbReference type="PROSITE" id="PS00041">
    <property type="entry name" value="HTH_ARAC_FAMILY_1"/>
    <property type="match status" value="1"/>
</dbReference>
<reference evidence="5 6" key="1">
    <citation type="journal article" date="2019" name="Anaerobe">
        <title>Detection of Robinsoniella peoriensis in multiple bone samples of a trauma patient.</title>
        <authorList>
            <person name="Schrottner P."/>
            <person name="Hartwich K."/>
            <person name="Bunk B."/>
            <person name="Schober I."/>
            <person name="Helbig S."/>
            <person name="Rudolph W.W."/>
            <person name="Gunzer F."/>
        </authorList>
    </citation>
    <scope>NUCLEOTIDE SEQUENCE [LARGE SCALE GENOMIC DNA]</scope>
    <source>
        <strain evidence="5 6">DSM 106044</strain>
    </source>
</reference>
<keyword evidence="1" id="KW-0805">Transcription regulation</keyword>
<dbReference type="SMART" id="SM00342">
    <property type="entry name" value="HTH_ARAC"/>
    <property type="match status" value="1"/>
</dbReference>
<dbReference type="InterPro" id="IPR050959">
    <property type="entry name" value="MarA-like"/>
</dbReference>
<dbReference type="GO" id="GO:0003700">
    <property type="term" value="F:DNA-binding transcription factor activity"/>
    <property type="evidence" value="ECO:0007669"/>
    <property type="project" value="InterPro"/>
</dbReference>
<dbReference type="PANTHER" id="PTHR47504">
    <property type="entry name" value="RIGHT ORIGIN-BINDING PROTEIN"/>
    <property type="match status" value="1"/>
</dbReference>
<dbReference type="InterPro" id="IPR018062">
    <property type="entry name" value="HTH_AraC-typ_CS"/>
</dbReference>
<dbReference type="SUPFAM" id="SSF46689">
    <property type="entry name" value="Homeodomain-like"/>
    <property type="match status" value="2"/>
</dbReference>
<dbReference type="RefSeq" id="WP_138002794.1">
    <property type="nucleotide sequence ID" value="NZ_QGQD01000059.1"/>
</dbReference>
<evidence type="ECO:0000256" key="1">
    <source>
        <dbReference type="ARBA" id="ARBA00023015"/>
    </source>
</evidence>
<dbReference type="Proteomes" id="UP000306509">
    <property type="component" value="Unassembled WGS sequence"/>
</dbReference>
<dbReference type="InterPro" id="IPR009057">
    <property type="entry name" value="Homeodomain-like_sf"/>
</dbReference>
<evidence type="ECO:0000313" key="6">
    <source>
        <dbReference type="Proteomes" id="UP000306509"/>
    </source>
</evidence>
<evidence type="ECO:0000256" key="3">
    <source>
        <dbReference type="ARBA" id="ARBA00023163"/>
    </source>
</evidence>
<dbReference type="EMBL" id="QGQD01000059">
    <property type="protein sequence ID" value="TLD00130.1"/>
    <property type="molecule type" value="Genomic_DNA"/>
</dbReference>
<name>A0A4U8Q5K5_9FIRM</name>
<dbReference type="Pfam" id="PF14526">
    <property type="entry name" value="Cass2"/>
    <property type="match status" value="1"/>
</dbReference>
<comment type="caution">
    <text evidence="5">The sequence shown here is derived from an EMBL/GenBank/DDBJ whole genome shotgun (WGS) entry which is preliminary data.</text>
</comment>
<dbReference type="InterPro" id="IPR011256">
    <property type="entry name" value="Reg_factor_effector_dom_sf"/>
</dbReference>
<accession>A0A4U8Q5K5</accession>
<dbReference type="STRING" id="180332.GCA_000797495_01464"/>
<dbReference type="PROSITE" id="PS01124">
    <property type="entry name" value="HTH_ARAC_FAMILY_2"/>
    <property type="match status" value="1"/>
</dbReference>
<keyword evidence="3" id="KW-0804">Transcription</keyword>
<organism evidence="5 6">
    <name type="scientific">Robinsoniella peoriensis</name>
    <dbReference type="NCBI Taxonomy" id="180332"/>
    <lineage>
        <taxon>Bacteria</taxon>
        <taxon>Bacillati</taxon>
        <taxon>Bacillota</taxon>
        <taxon>Clostridia</taxon>
        <taxon>Lachnospirales</taxon>
        <taxon>Lachnospiraceae</taxon>
        <taxon>Robinsoniella</taxon>
    </lineage>
</organism>
<dbReference type="InterPro" id="IPR010499">
    <property type="entry name" value="AraC_E-bd"/>
</dbReference>
<dbReference type="Gene3D" id="1.10.10.60">
    <property type="entry name" value="Homeodomain-like"/>
    <property type="match status" value="2"/>
</dbReference>
<keyword evidence="6" id="KW-1185">Reference proteome</keyword>
<dbReference type="GO" id="GO:0043565">
    <property type="term" value="F:sequence-specific DNA binding"/>
    <property type="evidence" value="ECO:0007669"/>
    <property type="project" value="InterPro"/>
</dbReference>
<protein>
    <submittedName>
        <fullName evidence="5">Right origin-binding protein</fullName>
    </submittedName>
</protein>
<dbReference type="PANTHER" id="PTHR47504:SF5">
    <property type="entry name" value="RIGHT ORIGIN-BINDING PROTEIN"/>
    <property type="match status" value="1"/>
</dbReference>
<dbReference type="AlphaFoldDB" id="A0A4U8Q5K5"/>
<gene>
    <name evidence="5" type="primary">rob_3</name>
    <name evidence="5" type="ORF">DSM106044_03038</name>
</gene>
<keyword evidence="2" id="KW-0238">DNA-binding</keyword>
<dbReference type="Pfam" id="PF12833">
    <property type="entry name" value="HTH_18"/>
    <property type="match status" value="1"/>
</dbReference>
<evidence type="ECO:0000313" key="5">
    <source>
        <dbReference type="EMBL" id="TLD00130.1"/>
    </source>
</evidence>
<dbReference type="InterPro" id="IPR029441">
    <property type="entry name" value="Cass2"/>
</dbReference>